<protein>
    <submittedName>
        <fullName evidence="2">Uncharacterized protein</fullName>
    </submittedName>
</protein>
<name>A0A2I0KQ93_PUNGR</name>
<evidence type="ECO:0000313" key="3">
    <source>
        <dbReference type="Proteomes" id="UP000233551"/>
    </source>
</evidence>
<organism evidence="2 3">
    <name type="scientific">Punica granatum</name>
    <name type="common">Pomegranate</name>
    <dbReference type="NCBI Taxonomy" id="22663"/>
    <lineage>
        <taxon>Eukaryota</taxon>
        <taxon>Viridiplantae</taxon>
        <taxon>Streptophyta</taxon>
        <taxon>Embryophyta</taxon>
        <taxon>Tracheophyta</taxon>
        <taxon>Spermatophyta</taxon>
        <taxon>Magnoliopsida</taxon>
        <taxon>eudicotyledons</taxon>
        <taxon>Gunneridae</taxon>
        <taxon>Pentapetalae</taxon>
        <taxon>rosids</taxon>
        <taxon>malvids</taxon>
        <taxon>Myrtales</taxon>
        <taxon>Lythraceae</taxon>
        <taxon>Punica</taxon>
    </lineage>
</organism>
<proteinExistence type="predicted"/>
<dbReference type="EMBL" id="PGOL01000439">
    <property type="protein sequence ID" value="PKI70483.1"/>
    <property type="molecule type" value="Genomic_DNA"/>
</dbReference>
<evidence type="ECO:0000313" key="2">
    <source>
        <dbReference type="EMBL" id="PKI70483.1"/>
    </source>
</evidence>
<dbReference type="AlphaFoldDB" id="A0A2I0KQ93"/>
<gene>
    <name evidence="2" type="ORF">CRG98_009117</name>
</gene>
<comment type="caution">
    <text evidence="2">The sequence shown here is derived from an EMBL/GenBank/DDBJ whole genome shotgun (WGS) entry which is preliminary data.</text>
</comment>
<accession>A0A2I0KQ93</accession>
<evidence type="ECO:0000256" key="1">
    <source>
        <dbReference type="SAM" id="MobiDB-lite"/>
    </source>
</evidence>
<reference evidence="2 3" key="1">
    <citation type="submission" date="2017-11" db="EMBL/GenBank/DDBJ databases">
        <title>De-novo sequencing of pomegranate (Punica granatum L.) genome.</title>
        <authorList>
            <person name="Akparov Z."/>
            <person name="Amiraslanov A."/>
            <person name="Hajiyeva S."/>
            <person name="Abbasov M."/>
            <person name="Kaur K."/>
            <person name="Hamwieh A."/>
            <person name="Solovyev V."/>
            <person name="Salamov A."/>
            <person name="Braich B."/>
            <person name="Kosarev P."/>
            <person name="Mahmoud A."/>
            <person name="Hajiyev E."/>
            <person name="Babayeva S."/>
            <person name="Izzatullayeva V."/>
            <person name="Mammadov A."/>
            <person name="Mammadov A."/>
            <person name="Sharifova S."/>
            <person name="Ojaghi J."/>
            <person name="Eynullazada K."/>
            <person name="Bayramov B."/>
            <person name="Abdulazimova A."/>
            <person name="Shahmuradov I."/>
        </authorList>
    </citation>
    <scope>NUCLEOTIDE SEQUENCE [LARGE SCALE GENOMIC DNA]</scope>
    <source>
        <strain evidence="3">cv. AG2017</strain>
        <tissue evidence="2">Leaf</tissue>
    </source>
</reference>
<dbReference type="Proteomes" id="UP000233551">
    <property type="component" value="Unassembled WGS sequence"/>
</dbReference>
<feature type="region of interest" description="Disordered" evidence="1">
    <location>
        <begin position="118"/>
        <end position="167"/>
    </location>
</feature>
<sequence>MWDSKNPSRCQSDQRHVRERFGGILLKPGHPRTLTDAFSGRAHGRQIRGQVNGTRKRACTHSRTTGTIRTAFRNSTWPPEGRLNGHERLSANLRDIFMTNRDHSDPRTPQGIRQLLSKSLSSPSPLPHFVQPISRPKPAKTDGKPPAVKRVGSREPPPSAPSSLDVPFPSTTLASRAIKFKGFLTTLSLPREEVVTVREPYDRAQPPFRSFLLVGFHYFYRVFPQRFWSPRSPTLHRAMVGVIVPTSFPPSYRCRCSRVSIAHHVQPGHPTLSPLPRLFPAYIEAR</sequence>
<keyword evidence="3" id="KW-1185">Reference proteome</keyword>